<dbReference type="InterPro" id="IPR039420">
    <property type="entry name" value="WalR-like"/>
</dbReference>
<comment type="caution">
    <text evidence="7">The sequence shown here is derived from an EMBL/GenBank/DDBJ whole genome shotgun (WGS) entry which is preliminary data.</text>
</comment>
<name>A0A1J5SDS2_9ZZZZ</name>
<evidence type="ECO:0000259" key="5">
    <source>
        <dbReference type="PROSITE" id="PS50110"/>
    </source>
</evidence>
<dbReference type="PANTHER" id="PTHR48111:SF76">
    <property type="entry name" value="TWO-COMPONENT RESPONSE REGULATOR"/>
    <property type="match status" value="1"/>
</dbReference>
<dbReference type="SMART" id="SM00448">
    <property type="entry name" value="REC"/>
    <property type="match status" value="1"/>
</dbReference>
<keyword evidence="4" id="KW-0804">Transcription</keyword>
<dbReference type="EMBL" id="MLJW01000120">
    <property type="protein sequence ID" value="OIQ98373.1"/>
    <property type="molecule type" value="Genomic_DNA"/>
</dbReference>
<dbReference type="InterPro" id="IPR036388">
    <property type="entry name" value="WH-like_DNA-bd_sf"/>
</dbReference>
<sequence length="226" mass="24736">MRCLIIEDDAETAQYVASTLSGAGHQTAIAPDSRSGLDHLSQSPCDLLVLDRLLPGDMDGLALLRTLRNSGNAIPVLILSALATLEERVTGLRRGADDYLAKPFAAEELLVRAEALHRRAAPADSGSELCVADLVLDVQRRSASRGGRGIALQPREFRLLEYLVRHQEQTVSRAMLLENVWDMPADPQNGLIDVHISRLRHKVDRDGEPPLIHTVRGLGYKVSARS</sequence>
<gene>
    <name evidence="7" type="primary">cusR_7</name>
    <name evidence="7" type="ORF">GALL_196510</name>
</gene>
<dbReference type="Gene3D" id="3.40.50.2300">
    <property type="match status" value="1"/>
</dbReference>
<protein>
    <submittedName>
        <fullName evidence="7">Transcriptional regulatory protein CusR</fullName>
    </submittedName>
</protein>
<dbReference type="FunFam" id="1.10.10.10:FF:000005">
    <property type="entry name" value="Two-component system response regulator"/>
    <property type="match status" value="1"/>
</dbReference>
<organism evidence="7">
    <name type="scientific">mine drainage metagenome</name>
    <dbReference type="NCBI Taxonomy" id="410659"/>
    <lineage>
        <taxon>unclassified sequences</taxon>
        <taxon>metagenomes</taxon>
        <taxon>ecological metagenomes</taxon>
    </lineage>
</organism>
<dbReference type="PROSITE" id="PS50110">
    <property type="entry name" value="RESPONSE_REGULATORY"/>
    <property type="match status" value="1"/>
</dbReference>
<dbReference type="GO" id="GO:0000976">
    <property type="term" value="F:transcription cis-regulatory region binding"/>
    <property type="evidence" value="ECO:0007669"/>
    <property type="project" value="TreeGrafter"/>
</dbReference>
<dbReference type="GO" id="GO:0005829">
    <property type="term" value="C:cytosol"/>
    <property type="evidence" value="ECO:0007669"/>
    <property type="project" value="TreeGrafter"/>
</dbReference>
<dbReference type="InterPro" id="IPR011006">
    <property type="entry name" value="CheY-like_superfamily"/>
</dbReference>
<dbReference type="CDD" id="cd00383">
    <property type="entry name" value="trans_reg_C"/>
    <property type="match status" value="1"/>
</dbReference>
<accession>A0A1J5SDS2</accession>
<dbReference type="PROSITE" id="PS51755">
    <property type="entry name" value="OMPR_PHOB"/>
    <property type="match status" value="1"/>
</dbReference>
<dbReference type="GO" id="GO:0032993">
    <property type="term" value="C:protein-DNA complex"/>
    <property type="evidence" value="ECO:0007669"/>
    <property type="project" value="TreeGrafter"/>
</dbReference>
<dbReference type="InterPro" id="IPR001867">
    <property type="entry name" value="OmpR/PhoB-type_DNA-bd"/>
</dbReference>
<keyword evidence="2" id="KW-0805">Transcription regulation</keyword>
<evidence type="ECO:0000256" key="3">
    <source>
        <dbReference type="ARBA" id="ARBA00023125"/>
    </source>
</evidence>
<feature type="domain" description="Response regulatory" evidence="5">
    <location>
        <begin position="2"/>
        <end position="117"/>
    </location>
</feature>
<dbReference type="AlphaFoldDB" id="A0A1J5SDS2"/>
<dbReference type="Pfam" id="PF00072">
    <property type="entry name" value="Response_reg"/>
    <property type="match status" value="1"/>
</dbReference>
<evidence type="ECO:0000313" key="7">
    <source>
        <dbReference type="EMBL" id="OIQ98373.1"/>
    </source>
</evidence>
<dbReference type="PANTHER" id="PTHR48111">
    <property type="entry name" value="REGULATOR OF RPOS"/>
    <property type="match status" value="1"/>
</dbReference>
<dbReference type="Pfam" id="PF00486">
    <property type="entry name" value="Trans_reg_C"/>
    <property type="match status" value="1"/>
</dbReference>
<keyword evidence="1" id="KW-0597">Phosphoprotein</keyword>
<proteinExistence type="predicted"/>
<dbReference type="SMART" id="SM00862">
    <property type="entry name" value="Trans_reg_C"/>
    <property type="match status" value="1"/>
</dbReference>
<dbReference type="SUPFAM" id="SSF52172">
    <property type="entry name" value="CheY-like"/>
    <property type="match status" value="1"/>
</dbReference>
<evidence type="ECO:0000256" key="2">
    <source>
        <dbReference type="ARBA" id="ARBA00023015"/>
    </source>
</evidence>
<dbReference type="Gene3D" id="1.10.10.10">
    <property type="entry name" value="Winged helix-like DNA-binding domain superfamily/Winged helix DNA-binding domain"/>
    <property type="match status" value="1"/>
</dbReference>
<evidence type="ECO:0000256" key="4">
    <source>
        <dbReference type="ARBA" id="ARBA00023163"/>
    </source>
</evidence>
<feature type="domain" description="OmpR/PhoB-type" evidence="6">
    <location>
        <begin position="126"/>
        <end position="224"/>
    </location>
</feature>
<keyword evidence="3" id="KW-0238">DNA-binding</keyword>
<evidence type="ECO:0000256" key="1">
    <source>
        <dbReference type="ARBA" id="ARBA00022553"/>
    </source>
</evidence>
<dbReference type="Gene3D" id="6.10.250.690">
    <property type="match status" value="1"/>
</dbReference>
<dbReference type="GO" id="GO:0000156">
    <property type="term" value="F:phosphorelay response regulator activity"/>
    <property type="evidence" value="ECO:0007669"/>
    <property type="project" value="TreeGrafter"/>
</dbReference>
<evidence type="ECO:0000259" key="6">
    <source>
        <dbReference type="PROSITE" id="PS51755"/>
    </source>
</evidence>
<dbReference type="InterPro" id="IPR001789">
    <property type="entry name" value="Sig_transdc_resp-reg_receiver"/>
</dbReference>
<dbReference type="GO" id="GO:0006355">
    <property type="term" value="P:regulation of DNA-templated transcription"/>
    <property type="evidence" value="ECO:0007669"/>
    <property type="project" value="InterPro"/>
</dbReference>
<reference evidence="7" key="1">
    <citation type="submission" date="2016-10" db="EMBL/GenBank/DDBJ databases">
        <title>Sequence of Gallionella enrichment culture.</title>
        <authorList>
            <person name="Poehlein A."/>
            <person name="Muehling M."/>
            <person name="Daniel R."/>
        </authorList>
    </citation>
    <scope>NUCLEOTIDE SEQUENCE</scope>
</reference>